<keyword evidence="1" id="KW-0732">Signal</keyword>
<dbReference type="RefSeq" id="WP_168826727.1">
    <property type="nucleotide sequence ID" value="NZ_JABAEB010000011.1"/>
</dbReference>
<sequence length="103" mass="11374">MRTFFTLTLAYFLCFNCTAAGVTPAVVPKNLHIYDVQGSTYVDMVAHDCSGSRYHLNPNHPKYDAIFSILLSAQLAERKVMVKFGDCINGSNPQGEIVGVYLP</sequence>
<dbReference type="Proteomes" id="UP000527352">
    <property type="component" value="Unassembled WGS sequence"/>
</dbReference>
<evidence type="ECO:0000313" key="3">
    <source>
        <dbReference type="Proteomes" id="UP000527352"/>
    </source>
</evidence>
<accession>A0ABX1KQW3</accession>
<protein>
    <submittedName>
        <fullName evidence="2">Uncharacterized protein</fullName>
    </submittedName>
</protein>
<feature type="signal peptide" evidence="1">
    <location>
        <begin position="1"/>
        <end position="19"/>
    </location>
</feature>
<feature type="chain" id="PRO_5045500363" evidence="1">
    <location>
        <begin position="20"/>
        <end position="103"/>
    </location>
</feature>
<organism evidence="2 3">
    <name type="scientific">Shewanella oncorhynchi</name>
    <dbReference type="NCBI Taxonomy" id="2726434"/>
    <lineage>
        <taxon>Bacteria</taxon>
        <taxon>Pseudomonadati</taxon>
        <taxon>Pseudomonadota</taxon>
        <taxon>Gammaproteobacteria</taxon>
        <taxon>Alteromonadales</taxon>
        <taxon>Shewanellaceae</taxon>
        <taxon>Shewanella</taxon>
    </lineage>
</organism>
<evidence type="ECO:0000256" key="1">
    <source>
        <dbReference type="SAM" id="SignalP"/>
    </source>
</evidence>
<evidence type="ECO:0000313" key="2">
    <source>
        <dbReference type="EMBL" id="NLQ24606.1"/>
    </source>
</evidence>
<keyword evidence="3" id="KW-1185">Reference proteome</keyword>
<name>A0ABX1KQW3_9GAMM</name>
<reference evidence="2 3" key="1">
    <citation type="submission" date="2020-04" db="EMBL/GenBank/DDBJ databases">
        <title>The first description of lens atrophy caused by putative novel Shewanella sp. that is a new emerging pathogen for cultured rainbow trout?</title>
        <authorList>
            <person name="Saticioglu I.B."/>
            <person name="Duman M."/>
            <person name="Altun S."/>
        </authorList>
    </citation>
    <scope>NUCLEOTIDE SEQUENCE [LARGE SCALE GENOMIC DNA]</scope>
    <source>
        <strain evidence="2 3">S-1</strain>
    </source>
</reference>
<comment type="caution">
    <text evidence="2">The sequence shown here is derived from an EMBL/GenBank/DDBJ whole genome shotgun (WGS) entry which is preliminary data.</text>
</comment>
<dbReference type="EMBL" id="JABAEB010000011">
    <property type="protein sequence ID" value="NLQ24606.1"/>
    <property type="molecule type" value="Genomic_DNA"/>
</dbReference>
<gene>
    <name evidence="2" type="ORF">HGO26_17185</name>
</gene>
<proteinExistence type="predicted"/>